<name>U2FMG6_9MOLU</name>
<dbReference type="Gene3D" id="2.60.320.10">
    <property type="entry name" value="N-utilization substance G protein NusG, insert domain"/>
    <property type="match status" value="1"/>
</dbReference>
<gene>
    <name evidence="2" type="ORF">HLPCO_001345</name>
</gene>
<dbReference type="Pfam" id="PF07009">
    <property type="entry name" value="NusG_II"/>
    <property type="match status" value="1"/>
</dbReference>
<accession>U2FMG6</accession>
<keyword evidence="1" id="KW-1133">Transmembrane helix</keyword>
<comment type="caution">
    <text evidence="2">The sequence shown here is derived from an EMBL/GenBank/DDBJ whole genome shotgun (WGS) entry which is preliminary data.</text>
</comment>
<dbReference type="InterPro" id="IPR038690">
    <property type="entry name" value="NusG_2_sf"/>
</dbReference>
<dbReference type="STRING" id="1033810.HLPCO_001345"/>
<keyword evidence="1" id="KW-0472">Membrane</keyword>
<dbReference type="RefSeq" id="WP_008825064.1">
    <property type="nucleotide sequence ID" value="NZ_AFNU02000004.1"/>
</dbReference>
<evidence type="ECO:0000256" key="1">
    <source>
        <dbReference type="SAM" id="Phobius"/>
    </source>
</evidence>
<evidence type="ECO:0000313" key="3">
    <source>
        <dbReference type="Proteomes" id="UP000005707"/>
    </source>
</evidence>
<keyword evidence="3" id="KW-1185">Reference proteome</keyword>
<reference evidence="2 3" key="1">
    <citation type="journal article" date="2011" name="J. Bacteriol.">
        <title>Genome sequence of Haloplasma contractile, an unusual contractile bacterium from a deep-sea anoxic brine lake.</title>
        <authorList>
            <person name="Antunes A."/>
            <person name="Alam I."/>
            <person name="El Dorry H."/>
            <person name="Siam R."/>
            <person name="Robertson A."/>
            <person name="Bajic V.B."/>
            <person name="Stingl U."/>
        </authorList>
    </citation>
    <scope>NUCLEOTIDE SEQUENCE [LARGE SCALE GENOMIC DNA]</scope>
    <source>
        <strain evidence="2 3">SSD-17B</strain>
    </source>
</reference>
<reference evidence="2 3" key="2">
    <citation type="journal article" date="2013" name="PLoS ONE">
        <title>INDIGO - INtegrated Data Warehouse of MIcrobial GenOmes with Examples from the Red Sea Extremophiles.</title>
        <authorList>
            <person name="Alam I."/>
            <person name="Antunes A."/>
            <person name="Kamau A.A."/>
            <person name="Ba Alawi W."/>
            <person name="Kalkatawi M."/>
            <person name="Stingl U."/>
            <person name="Bajic V.B."/>
        </authorList>
    </citation>
    <scope>NUCLEOTIDE SEQUENCE [LARGE SCALE GENOMIC DNA]</scope>
    <source>
        <strain evidence="2 3">SSD-17B</strain>
    </source>
</reference>
<dbReference type="eggNOG" id="COG5341">
    <property type="taxonomic scope" value="Bacteria"/>
</dbReference>
<dbReference type="EMBL" id="AFNU02000004">
    <property type="protein sequence ID" value="ERJ12359.1"/>
    <property type="molecule type" value="Genomic_DNA"/>
</dbReference>
<evidence type="ECO:0000313" key="2">
    <source>
        <dbReference type="EMBL" id="ERJ12359.1"/>
    </source>
</evidence>
<keyword evidence="1" id="KW-0812">Transmembrane</keyword>
<dbReference type="AlphaFoldDB" id="U2FMG6"/>
<feature type="transmembrane region" description="Helical" evidence="1">
    <location>
        <begin position="6"/>
        <end position="26"/>
    </location>
</feature>
<dbReference type="InParanoid" id="U2FMG6"/>
<organism evidence="2 3">
    <name type="scientific">Haloplasma contractile SSD-17B</name>
    <dbReference type="NCBI Taxonomy" id="1033810"/>
    <lineage>
        <taxon>Bacteria</taxon>
        <taxon>Bacillati</taxon>
        <taxon>Mycoplasmatota</taxon>
        <taxon>Mollicutes</taxon>
        <taxon>Haloplasmatales</taxon>
        <taxon>Haloplasmataceae</taxon>
        <taxon>Haloplasma</taxon>
    </lineage>
</organism>
<dbReference type="Proteomes" id="UP000005707">
    <property type="component" value="Unassembled WGS sequence"/>
</dbReference>
<proteinExistence type="predicted"/>
<dbReference type="OrthoDB" id="47603at2"/>
<sequence length="149" mass="16694">MKKGDLIIIVIALVSAGLLYLGYHFFSDESASRVVLIKVDQDVVMEVKLNENTNVKYLVKTKDGEFIDIQETDKMDLPEDDYDYNLVYIHDNGVEVIDADCPAKVDVHQGFVNVSNLPIVCIPHKLSVVIEPSEEAPDDDQNDDRDAVV</sequence>
<protein>
    <submittedName>
        <fullName evidence="2">Exported protein</fullName>
    </submittedName>
</protein>